<accession>A0A9P0GLP5</accession>
<evidence type="ECO:0000313" key="1">
    <source>
        <dbReference type="EMBL" id="CAH1114321.1"/>
    </source>
</evidence>
<gene>
    <name evidence="1" type="ORF">PSYICH_LOCUS14133</name>
</gene>
<dbReference type="Proteomes" id="UP001153636">
    <property type="component" value="Chromosome 8"/>
</dbReference>
<dbReference type="AlphaFoldDB" id="A0A9P0GLP5"/>
<organism evidence="1 2">
    <name type="scientific">Psylliodes chrysocephalus</name>
    <dbReference type="NCBI Taxonomy" id="3402493"/>
    <lineage>
        <taxon>Eukaryota</taxon>
        <taxon>Metazoa</taxon>
        <taxon>Ecdysozoa</taxon>
        <taxon>Arthropoda</taxon>
        <taxon>Hexapoda</taxon>
        <taxon>Insecta</taxon>
        <taxon>Pterygota</taxon>
        <taxon>Neoptera</taxon>
        <taxon>Endopterygota</taxon>
        <taxon>Coleoptera</taxon>
        <taxon>Polyphaga</taxon>
        <taxon>Cucujiformia</taxon>
        <taxon>Chrysomeloidea</taxon>
        <taxon>Chrysomelidae</taxon>
        <taxon>Galerucinae</taxon>
        <taxon>Alticini</taxon>
        <taxon>Psylliodes</taxon>
    </lineage>
</organism>
<sequence length="104" mass="12198">MLECVQRRATWITFGRVSPSYKERLEIGNLITFQQRRLRGDLILSFRIIKDNFGDLNQDSRLRGHSLKLQKEIQNHCELSNQQAGGHGDPVLIIDRQPMMHYYS</sequence>
<dbReference type="OrthoDB" id="6769086at2759"/>
<dbReference type="EMBL" id="OV651820">
    <property type="protein sequence ID" value="CAH1114321.1"/>
    <property type="molecule type" value="Genomic_DNA"/>
</dbReference>
<proteinExistence type="predicted"/>
<keyword evidence="2" id="KW-1185">Reference proteome</keyword>
<reference evidence="1" key="1">
    <citation type="submission" date="2022-01" db="EMBL/GenBank/DDBJ databases">
        <authorList>
            <person name="King R."/>
        </authorList>
    </citation>
    <scope>NUCLEOTIDE SEQUENCE</scope>
</reference>
<name>A0A9P0GLP5_9CUCU</name>
<protein>
    <submittedName>
        <fullName evidence="1">Uncharacterized protein</fullName>
    </submittedName>
</protein>
<evidence type="ECO:0000313" key="2">
    <source>
        <dbReference type="Proteomes" id="UP001153636"/>
    </source>
</evidence>